<feature type="domain" description="Metallo-beta-lactamase" evidence="6">
    <location>
        <begin position="110"/>
        <end position="343"/>
    </location>
</feature>
<dbReference type="eggNOG" id="ENOG502RJJX">
    <property type="taxonomic scope" value="Eukaryota"/>
</dbReference>
<evidence type="ECO:0000256" key="1">
    <source>
        <dbReference type="ARBA" id="ARBA00001947"/>
    </source>
</evidence>
<dbReference type="InterPro" id="IPR036866">
    <property type="entry name" value="RibonucZ/Hydroxyglut_hydro"/>
</dbReference>
<dbReference type="PANTHER" id="PTHR43223:SF1">
    <property type="entry name" value="ALKYL_ARYL-SULFATASE BDS1"/>
    <property type="match status" value="1"/>
</dbReference>
<dbReference type="InterPro" id="IPR038536">
    <property type="entry name" value="Alkyl/aryl-sulf_dimr_sf"/>
</dbReference>
<protein>
    <recommendedName>
        <fullName evidence="6">Metallo-beta-lactamase domain-containing protein</fullName>
    </recommendedName>
</protein>
<comment type="similarity">
    <text evidence="5">Belongs to the metallo-beta-lactamase superfamily. Type III sulfatase family.</text>
</comment>
<dbReference type="PhylomeDB" id="B3RTI2"/>
<keyword evidence="8" id="KW-1185">Reference proteome</keyword>
<organism evidence="7 8">
    <name type="scientific">Trichoplax adhaerens</name>
    <name type="common">Trichoplax reptans</name>
    <dbReference type="NCBI Taxonomy" id="10228"/>
    <lineage>
        <taxon>Eukaryota</taxon>
        <taxon>Metazoa</taxon>
        <taxon>Placozoa</taxon>
        <taxon>Uniplacotomia</taxon>
        <taxon>Trichoplacea</taxon>
        <taxon>Trichoplacidae</taxon>
        <taxon>Trichoplax</taxon>
    </lineage>
</organism>
<dbReference type="Pfam" id="PF14864">
    <property type="entry name" value="Alkyl_sulf_C"/>
    <property type="match status" value="1"/>
</dbReference>
<dbReference type="OrthoDB" id="449487at2759"/>
<dbReference type="RefSeq" id="XP_002112171.1">
    <property type="nucleotide sequence ID" value="XM_002112135.1"/>
</dbReference>
<dbReference type="PANTHER" id="PTHR43223">
    <property type="entry name" value="ALKYL/ARYL-SULFATASE"/>
    <property type="match status" value="1"/>
</dbReference>
<proteinExistence type="inferred from homology"/>
<keyword evidence="2" id="KW-0479">Metal-binding</keyword>
<dbReference type="InterPro" id="IPR029228">
    <property type="entry name" value="Alkyl_sulf_dimr"/>
</dbReference>
<dbReference type="Pfam" id="PF00753">
    <property type="entry name" value="Lactamase_B"/>
    <property type="match status" value="1"/>
</dbReference>
<dbReference type="GO" id="GO:0046983">
    <property type="term" value="F:protein dimerization activity"/>
    <property type="evidence" value="ECO:0007669"/>
    <property type="project" value="InterPro"/>
</dbReference>
<dbReference type="AlphaFoldDB" id="B3RTI2"/>
<dbReference type="InterPro" id="IPR052195">
    <property type="entry name" value="Bact_Alkyl/Aryl-Sulfatase"/>
</dbReference>
<dbReference type="GO" id="GO:0018909">
    <property type="term" value="P:dodecyl sulfate metabolic process"/>
    <property type="evidence" value="ECO:0000318"/>
    <property type="project" value="GO_Central"/>
</dbReference>
<evidence type="ECO:0000256" key="3">
    <source>
        <dbReference type="ARBA" id="ARBA00022801"/>
    </source>
</evidence>
<evidence type="ECO:0000256" key="4">
    <source>
        <dbReference type="ARBA" id="ARBA00022833"/>
    </source>
</evidence>
<reference evidence="7 8" key="1">
    <citation type="journal article" date="2008" name="Nature">
        <title>The Trichoplax genome and the nature of placozoans.</title>
        <authorList>
            <person name="Srivastava M."/>
            <person name="Begovic E."/>
            <person name="Chapman J."/>
            <person name="Putnam N.H."/>
            <person name="Hellsten U."/>
            <person name="Kawashima T."/>
            <person name="Kuo A."/>
            <person name="Mitros T."/>
            <person name="Salamov A."/>
            <person name="Carpenter M.L."/>
            <person name="Signorovitch A.Y."/>
            <person name="Moreno M.A."/>
            <person name="Kamm K."/>
            <person name="Grimwood J."/>
            <person name="Schmutz J."/>
            <person name="Shapiro H."/>
            <person name="Grigoriev I.V."/>
            <person name="Buss L.W."/>
            <person name="Schierwater B."/>
            <person name="Dellaporta S.L."/>
            <person name="Rokhsar D.S."/>
        </authorList>
    </citation>
    <scope>NUCLEOTIDE SEQUENCE [LARGE SCALE GENOMIC DNA]</scope>
    <source>
        <strain evidence="7 8">Grell-BS-1999</strain>
    </source>
</reference>
<evidence type="ECO:0000313" key="8">
    <source>
        <dbReference type="Proteomes" id="UP000009022"/>
    </source>
</evidence>
<comment type="cofactor">
    <cofactor evidence="1">
        <name>Zn(2+)</name>
        <dbReference type="ChEBI" id="CHEBI:29105"/>
    </cofactor>
</comment>
<dbReference type="Gene3D" id="3.30.1050.10">
    <property type="entry name" value="SCP2 sterol-binding domain"/>
    <property type="match status" value="1"/>
</dbReference>
<dbReference type="Pfam" id="PF14863">
    <property type="entry name" value="Alkyl_sulf_dimr"/>
    <property type="match status" value="1"/>
</dbReference>
<dbReference type="GO" id="GO:0018741">
    <property type="term" value="F:linear primary-alkylsulfatase activity"/>
    <property type="evidence" value="ECO:0000318"/>
    <property type="project" value="GO_Central"/>
</dbReference>
<evidence type="ECO:0000256" key="2">
    <source>
        <dbReference type="ARBA" id="ARBA00022723"/>
    </source>
</evidence>
<dbReference type="EMBL" id="DS985244">
    <property type="protein sequence ID" value="EDV26138.1"/>
    <property type="molecule type" value="Genomic_DNA"/>
</dbReference>
<keyword evidence="3" id="KW-0378">Hydrolase</keyword>
<dbReference type="InterPro" id="IPR029229">
    <property type="entry name" value="Alkyl_sulf_C"/>
</dbReference>
<dbReference type="SUPFAM" id="SSF56281">
    <property type="entry name" value="Metallo-hydrolase/oxidoreductase"/>
    <property type="match status" value="1"/>
</dbReference>
<dbReference type="FunFam" id="3.60.15.30:FF:000001">
    <property type="entry name" value="Alkyl/aryl-sulfatase BDS1"/>
    <property type="match status" value="1"/>
</dbReference>
<dbReference type="SMART" id="SM00849">
    <property type="entry name" value="Lactamase_B"/>
    <property type="match status" value="1"/>
</dbReference>
<dbReference type="KEGG" id="tad:TRIADDRAFT_37642"/>
<dbReference type="Gene3D" id="1.25.40.880">
    <property type="entry name" value="Alkyl sulfatase, dimerisation domain"/>
    <property type="match status" value="1"/>
</dbReference>
<dbReference type="FunFam" id="1.25.40.880:FF:000001">
    <property type="entry name" value="SDS hydrolase SdsA1"/>
    <property type="match status" value="1"/>
</dbReference>
<dbReference type="CDD" id="cd07710">
    <property type="entry name" value="arylsulfatase_Sdsa1-like_MBL-fold"/>
    <property type="match status" value="1"/>
</dbReference>
<evidence type="ECO:0000313" key="7">
    <source>
        <dbReference type="EMBL" id="EDV26138.1"/>
    </source>
</evidence>
<gene>
    <name evidence="7" type="ORF">TRIADDRAFT_37642</name>
</gene>
<dbReference type="HOGENOM" id="CLU_014655_1_0_1"/>
<dbReference type="InParanoid" id="B3RTI2"/>
<dbReference type="CTD" id="6753384"/>
<evidence type="ECO:0000256" key="5">
    <source>
        <dbReference type="ARBA" id="ARBA00033751"/>
    </source>
</evidence>
<dbReference type="GeneID" id="6753384"/>
<evidence type="ECO:0000259" key="6">
    <source>
        <dbReference type="SMART" id="SM00849"/>
    </source>
</evidence>
<dbReference type="InterPro" id="IPR001279">
    <property type="entry name" value="Metallo-B-lactamas"/>
</dbReference>
<name>B3RTI2_TRIAD</name>
<dbReference type="InterPro" id="IPR044097">
    <property type="entry name" value="Bds1/SdsA1_MBL-fold"/>
</dbReference>
<keyword evidence="4" id="KW-0862">Zinc</keyword>
<dbReference type="InterPro" id="IPR036527">
    <property type="entry name" value="SCP2_sterol-bd_dom_sf"/>
</dbReference>
<dbReference type="Gene3D" id="3.60.15.30">
    <property type="entry name" value="Metallo-beta-lactamase domain"/>
    <property type="match status" value="1"/>
</dbReference>
<accession>B3RTI2</accession>
<dbReference type="Proteomes" id="UP000009022">
    <property type="component" value="Unassembled WGS sequence"/>
</dbReference>
<dbReference type="GO" id="GO:0046872">
    <property type="term" value="F:metal ion binding"/>
    <property type="evidence" value="ECO:0007669"/>
    <property type="project" value="UniProtKB-KW"/>
</dbReference>
<sequence length="697" mass="77798">MSRAEPSEHTIAANQEVANTLPFHNKQDFVDALRGKIKELFPRKVYKDGTGELVWDLTQYDFQQQLDDNTFPACPDSCNPSLWRVALLNAVSGVFEVVPGKVFQVRCYDIANMSAIKSDNGWIIIDPMTATETAREALKNLNAAYKERYPNVTQQEGDPPIRAVFFTHSHTDHFAGVYGLVPDPNVDTLPFPVYAPPDFLHEAVSENVVAGTAMIRRALIQCGKLLPVGERDHVDVGIGKQSGGGSGGIYAAEEIQFDGDLKTMNVDGVVVVLLNAPNTEAPSEMMIYFPQWRSFCSGEDMTHTFHNLLTPRGAKVRDPLTWSKCLNKVLRYFPNIESMFASHNWPTWINHFENGPFESGRITSMIKKQRDLYKYVHDQSMRLANNGYTMQEISEALQLPPSLANEWCNRGLYGTVVHNSKAVYQRYIGWFDANPASMHQLPPARASEEYLRYMGSLANILSIATQDYNDGKYRAVAMVLNNVVYGTHRAHDQGTLSAADEQLRTSAINLLANTYDQMGYQAESGAWRGFYLTGASELRNGGPQGQGTYPIFNLRTVRAMNLELICDYLSVLFNPENVSDAQYTFNVTITPTFNPSGKGNSNFNIPGSSYMKWYVENSVFNSDTVLSHSGADEKTAAIVMSRFTLDELVVGTPGNQLIDEGKIHILPGTGGEAQVRLFFAALQLPTFWFTTTFPNYF</sequence>